<dbReference type="Proteomes" id="UP000826234">
    <property type="component" value="Unassembled WGS sequence"/>
</dbReference>
<sequence length="66" mass="7472">MSRRPKIIPTCVTNFIKESEELACQEEKSVLHKCYEAKTSNFVMEAKSPVASSNLKVIFISCLCPY</sequence>
<keyword evidence="2" id="KW-1185">Reference proteome</keyword>
<dbReference type="EMBL" id="JAIPUX010003289">
    <property type="protein sequence ID" value="KAH0621764.1"/>
    <property type="molecule type" value="Genomic_DNA"/>
</dbReference>
<reference evidence="1 2" key="1">
    <citation type="journal article" date="2022" name="Gigascience">
        <title>A chromosome-level genome assembly and annotation of the desert horned lizard, Phrynosoma platyrhinos, provides insight into chromosomal rearrangements among reptiles.</title>
        <authorList>
            <person name="Koochekian N."/>
            <person name="Ascanio A."/>
            <person name="Farleigh K."/>
            <person name="Card D.C."/>
            <person name="Schield D.R."/>
            <person name="Castoe T.A."/>
            <person name="Jezkova T."/>
        </authorList>
    </citation>
    <scope>NUCLEOTIDE SEQUENCE [LARGE SCALE GENOMIC DNA]</scope>
    <source>
        <strain evidence="1">NK-2021</strain>
    </source>
</reference>
<organism evidence="1 2">
    <name type="scientific">Phrynosoma platyrhinos</name>
    <name type="common">Desert horned lizard</name>
    <dbReference type="NCBI Taxonomy" id="52577"/>
    <lineage>
        <taxon>Eukaryota</taxon>
        <taxon>Metazoa</taxon>
        <taxon>Chordata</taxon>
        <taxon>Craniata</taxon>
        <taxon>Vertebrata</taxon>
        <taxon>Euteleostomi</taxon>
        <taxon>Lepidosauria</taxon>
        <taxon>Squamata</taxon>
        <taxon>Bifurcata</taxon>
        <taxon>Unidentata</taxon>
        <taxon>Episquamata</taxon>
        <taxon>Toxicofera</taxon>
        <taxon>Iguania</taxon>
        <taxon>Phrynosomatidae</taxon>
        <taxon>Phrynosomatinae</taxon>
        <taxon>Phrynosoma</taxon>
    </lineage>
</organism>
<evidence type="ECO:0000313" key="2">
    <source>
        <dbReference type="Proteomes" id="UP000826234"/>
    </source>
</evidence>
<protein>
    <submittedName>
        <fullName evidence="1">Uncharacterized protein</fullName>
    </submittedName>
</protein>
<name>A0ABQ7SWJ7_PHRPL</name>
<proteinExistence type="predicted"/>
<accession>A0ABQ7SWJ7</accession>
<gene>
    <name evidence="1" type="ORF">JD844_023385</name>
</gene>
<comment type="caution">
    <text evidence="1">The sequence shown here is derived from an EMBL/GenBank/DDBJ whole genome shotgun (WGS) entry which is preliminary data.</text>
</comment>
<evidence type="ECO:0000313" key="1">
    <source>
        <dbReference type="EMBL" id="KAH0621764.1"/>
    </source>
</evidence>